<protein>
    <submittedName>
        <fullName evidence="3">Neurotransmitter-gated ion-channel ligand-binding domain-containing protein</fullName>
    </submittedName>
</protein>
<dbReference type="Gene3D" id="2.70.170.10">
    <property type="entry name" value="Neurotransmitter-gated ion-channel ligand-binding domain"/>
    <property type="match status" value="1"/>
</dbReference>
<evidence type="ECO:0000259" key="1">
    <source>
        <dbReference type="Pfam" id="PF02931"/>
    </source>
</evidence>
<dbReference type="AlphaFoldDB" id="A0A915DNX5"/>
<dbReference type="WBParaSite" id="jg21364">
    <property type="protein sequence ID" value="jg21364"/>
    <property type="gene ID" value="jg21364"/>
</dbReference>
<dbReference type="Pfam" id="PF02931">
    <property type="entry name" value="Neur_chan_LBD"/>
    <property type="match status" value="1"/>
</dbReference>
<name>A0A915DNX5_9BILA</name>
<dbReference type="Proteomes" id="UP000887574">
    <property type="component" value="Unplaced"/>
</dbReference>
<feature type="domain" description="Neurotransmitter-gated ion-channel ligand-binding" evidence="1">
    <location>
        <begin position="29"/>
        <end position="81"/>
    </location>
</feature>
<proteinExistence type="predicted"/>
<dbReference type="InterPro" id="IPR006202">
    <property type="entry name" value="Neur_chan_lig-bd"/>
</dbReference>
<sequence>MLFLLDKNSKLAVATLNHCANDTDIIDHILYDTTINYNRHKIPSDPVTVRIEMWIQEVTSVSEMTQDFEIDLYVNEFWEDQHYLMTT</sequence>
<accession>A0A915DNX5</accession>
<evidence type="ECO:0000313" key="2">
    <source>
        <dbReference type="Proteomes" id="UP000887574"/>
    </source>
</evidence>
<dbReference type="GO" id="GO:0005230">
    <property type="term" value="F:extracellular ligand-gated monoatomic ion channel activity"/>
    <property type="evidence" value="ECO:0007669"/>
    <property type="project" value="InterPro"/>
</dbReference>
<reference evidence="3" key="1">
    <citation type="submission" date="2022-11" db="UniProtKB">
        <authorList>
            <consortium name="WormBaseParasite"/>
        </authorList>
    </citation>
    <scope>IDENTIFICATION</scope>
</reference>
<dbReference type="InterPro" id="IPR036734">
    <property type="entry name" value="Neur_chan_lig-bd_sf"/>
</dbReference>
<dbReference type="SUPFAM" id="SSF63712">
    <property type="entry name" value="Nicotinic receptor ligand binding domain-like"/>
    <property type="match status" value="1"/>
</dbReference>
<organism evidence="2 3">
    <name type="scientific">Ditylenchus dipsaci</name>
    <dbReference type="NCBI Taxonomy" id="166011"/>
    <lineage>
        <taxon>Eukaryota</taxon>
        <taxon>Metazoa</taxon>
        <taxon>Ecdysozoa</taxon>
        <taxon>Nematoda</taxon>
        <taxon>Chromadorea</taxon>
        <taxon>Rhabditida</taxon>
        <taxon>Tylenchina</taxon>
        <taxon>Tylenchomorpha</taxon>
        <taxon>Sphaerularioidea</taxon>
        <taxon>Anguinidae</taxon>
        <taxon>Anguininae</taxon>
        <taxon>Ditylenchus</taxon>
    </lineage>
</organism>
<evidence type="ECO:0000313" key="3">
    <source>
        <dbReference type="WBParaSite" id="jg21364"/>
    </source>
</evidence>
<dbReference type="GO" id="GO:0016020">
    <property type="term" value="C:membrane"/>
    <property type="evidence" value="ECO:0007669"/>
    <property type="project" value="InterPro"/>
</dbReference>
<keyword evidence="2" id="KW-1185">Reference proteome</keyword>